<name>Q02CZ5_SOLUE</name>
<evidence type="ECO:0000313" key="1">
    <source>
        <dbReference type="EMBL" id="ABJ81071.1"/>
    </source>
</evidence>
<sequence length="203" mass="23515">MDSNLFNAAERAVFRRLTTPEKIQRFLDDLPYNKERHGPTCLSPRSVLRERTAHCMEGATFGAAALRMIGHPPLLFDLEAVRDDDHVLAIFRLRGHWGALAKSNYSGLRYREPVYRTLRELAMSYFEHYYNLKREKTLRNYSRPVNLRRFDGMGWMTSEEAIWTVPEYLTTISHTPLLNASLIANLRRVDDRLFAAGLVGRAD</sequence>
<gene>
    <name evidence="1" type="ordered locus">Acid_0055</name>
</gene>
<evidence type="ECO:0008006" key="2">
    <source>
        <dbReference type="Google" id="ProtNLM"/>
    </source>
</evidence>
<accession>Q02CZ5</accession>
<protein>
    <recommendedName>
        <fullName evidence="2">Transglutaminase-like domain-containing protein</fullName>
    </recommendedName>
</protein>
<dbReference type="AlphaFoldDB" id="Q02CZ5"/>
<dbReference type="KEGG" id="sus:Acid_0055"/>
<organism evidence="1">
    <name type="scientific">Solibacter usitatus (strain Ellin6076)</name>
    <dbReference type="NCBI Taxonomy" id="234267"/>
    <lineage>
        <taxon>Bacteria</taxon>
        <taxon>Pseudomonadati</taxon>
        <taxon>Acidobacteriota</taxon>
        <taxon>Terriglobia</taxon>
        <taxon>Bryobacterales</taxon>
        <taxon>Solibacteraceae</taxon>
        <taxon>Candidatus Solibacter</taxon>
    </lineage>
</organism>
<dbReference type="OrthoDB" id="7345433at2"/>
<dbReference type="HOGENOM" id="CLU_113614_0_0_0"/>
<dbReference type="eggNOG" id="ENOG5031Q6J">
    <property type="taxonomic scope" value="Bacteria"/>
</dbReference>
<dbReference type="EMBL" id="CP000473">
    <property type="protein sequence ID" value="ABJ81071.1"/>
    <property type="molecule type" value="Genomic_DNA"/>
</dbReference>
<reference evidence="1" key="1">
    <citation type="submission" date="2006-10" db="EMBL/GenBank/DDBJ databases">
        <title>Complete sequence of Solibacter usitatus Ellin6076.</title>
        <authorList>
            <consortium name="US DOE Joint Genome Institute"/>
            <person name="Copeland A."/>
            <person name="Lucas S."/>
            <person name="Lapidus A."/>
            <person name="Barry K."/>
            <person name="Detter J.C."/>
            <person name="Glavina del Rio T."/>
            <person name="Hammon N."/>
            <person name="Israni S."/>
            <person name="Dalin E."/>
            <person name="Tice H."/>
            <person name="Pitluck S."/>
            <person name="Thompson L.S."/>
            <person name="Brettin T."/>
            <person name="Bruce D."/>
            <person name="Han C."/>
            <person name="Tapia R."/>
            <person name="Gilna P."/>
            <person name="Schmutz J."/>
            <person name="Larimer F."/>
            <person name="Land M."/>
            <person name="Hauser L."/>
            <person name="Kyrpides N."/>
            <person name="Mikhailova N."/>
            <person name="Janssen P.H."/>
            <person name="Kuske C.R."/>
            <person name="Richardson P."/>
        </authorList>
    </citation>
    <scope>NUCLEOTIDE SEQUENCE</scope>
    <source>
        <strain evidence="1">Ellin6076</strain>
    </source>
</reference>
<proteinExistence type="predicted"/>
<dbReference type="InParanoid" id="Q02CZ5"/>